<organism evidence="1 2">
    <name type="scientific">Ktedonosporobacter rubrisoli</name>
    <dbReference type="NCBI Taxonomy" id="2509675"/>
    <lineage>
        <taxon>Bacteria</taxon>
        <taxon>Bacillati</taxon>
        <taxon>Chloroflexota</taxon>
        <taxon>Ktedonobacteria</taxon>
        <taxon>Ktedonobacterales</taxon>
        <taxon>Ktedonosporobacteraceae</taxon>
        <taxon>Ktedonosporobacter</taxon>
    </lineage>
</organism>
<dbReference type="KEGG" id="kbs:EPA93_00315"/>
<dbReference type="InterPro" id="IPR015943">
    <property type="entry name" value="WD40/YVTN_repeat-like_dom_sf"/>
</dbReference>
<name>A0A4P6JHL7_KTERU</name>
<evidence type="ECO:0008006" key="3">
    <source>
        <dbReference type="Google" id="ProtNLM"/>
    </source>
</evidence>
<dbReference type="Gene3D" id="2.130.10.10">
    <property type="entry name" value="YVTN repeat-like/Quinoprotein amine dehydrogenase"/>
    <property type="match status" value="1"/>
</dbReference>
<evidence type="ECO:0000313" key="2">
    <source>
        <dbReference type="Proteomes" id="UP000290365"/>
    </source>
</evidence>
<proteinExistence type="predicted"/>
<dbReference type="AlphaFoldDB" id="A0A4P6JHL7"/>
<protein>
    <recommendedName>
        <fullName evidence="3">Photosynthesis system II assembly factor Ycf48/Hcf136-like domain-containing protein</fullName>
    </recommendedName>
</protein>
<accession>A0A4P6JHL7</accession>
<keyword evidence="2" id="KW-1185">Reference proteome</keyword>
<dbReference type="SUPFAM" id="SSF110296">
    <property type="entry name" value="Oligoxyloglucan reducing end-specific cellobiohydrolase"/>
    <property type="match status" value="1"/>
</dbReference>
<gene>
    <name evidence="1" type="ORF">EPA93_00315</name>
</gene>
<sequence>MRFTNEIPPVPGIGGGSALQFLDRQTGWITAMPTVTKATTQKPLLYLTRDGGYTWTPQPLLLPPGIKPTCELWLEQPRFFSAQEGVIPASINHSQDGTPNGFLSFVTHDGGLSWQSRPFVAVDYNVLYTRTVKPGAIHQMAYRNTPAPRFTDMGFGWVGRPDLALFTTTDGGMSWQTLVSPSPFKDGSQLLFLSSKLGWIITKSEDEMTSSLYKTSDGAQHGHFFPRRFSEMTGWLC</sequence>
<dbReference type="Proteomes" id="UP000290365">
    <property type="component" value="Chromosome"/>
</dbReference>
<dbReference type="RefSeq" id="WP_129885118.1">
    <property type="nucleotide sequence ID" value="NZ_CP035758.1"/>
</dbReference>
<dbReference type="OrthoDB" id="9757947at2"/>
<reference evidence="1 2" key="1">
    <citation type="submission" date="2019-01" db="EMBL/GenBank/DDBJ databases">
        <title>Ktedonosporobacter rubrisoli SCAWS-G2.</title>
        <authorList>
            <person name="Huang Y."/>
            <person name="Yan B."/>
        </authorList>
    </citation>
    <scope>NUCLEOTIDE SEQUENCE [LARGE SCALE GENOMIC DNA]</scope>
    <source>
        <strain evidence="1 2">SCAWS-G2</strain>
    </source>
</reference>
<dbReference type="EMBL" id="CP035758">
    <property type="protein sequence ID" value="QBD74519.1"/>
    <property type="molecule type" value="Genomic_DNA"/>
</dbReference>
<evidence type="ECO:0000313" key="1">
    <source>
        <dbReference type="EMBL" id="QBD74519.1"/>
    </source>
</evidence>